<reference evidence="1 2" key="1">
    <citation type="journal article" date="2020" name="Nature">
        <title>Six reference-quality genomes reveal evolution of bat adaptations.</title>
        <authorList>
            <person name="Jebb D."/>
            <person name="Huang Z."/>
            <person name="Pippel M."/>
            <person name="Hughes G.M."/>
            <person name="Lavrichenko K."/>
            <person name="Devanna P."/>
            <person name="Winkler S."/>
            <person name="Jermiin L.S."/>
            <person name="Skirmuntt E.C."/>
            <person name="Katzourakis A."/>
            <person name="Burkitt-Gray L."/>
            <person name="Ray D.A."/>
            <person name="Sullivan K.A.M."/>
            <person name="Roscito J.G."/>
            <person name="Kirilenko B.M."/>
            <person name="Davalos L.M."/>
            <person name="Corthals A.P."/>
            <person name="Power M.L."/>
            <person name="Jones G."/>
            <person name="Ransome R.D."/>
            <person name="Dechmann D.K.N."/>
            <person name="Locatelli A.G."/>
            <person name="Puechmaille S.J."/>
            <person name="Fedrigo O."/>
            <person name="Jarvis E.D."/>
            <person name="Hiller M."/>
            <person name="Vernes S.C."/>
            <person name="Myers E.W."/>
            <person name="Teeling E.C."/>
        </authorList>
    </citation>
    <scope>NUCLEOTIDE SEQUENCE [LARGE SCALE GENOMIC DNA]</scope>
    <source>
        <strain evidence="1">MRouAeg1</strain>
        <tissue evidence="1">Muscle</tissue>
    </source>
</reference>
<evidence type="ECO:0000313" key="2">
    <source>
        <dbReference type="Proteomes" id="UP000593571"/>
    </source>
</evidence>
<sequence>MVTTLALTHSRKPPPGWSCELAAAGSGEDGSGALLLSATLNLRESLGKGLANCVSYVDKCFAVHENDVQLSISPSRNKFVWDTVRVTYCRVGCGHICVATAKLSSYSLNHVESQARKMYCLSL</sequence>
<organism evidence="1 2">
    <name type="scientific">Rousettus aegyptiacus</name>
    <name type="common">Egyptian fruit bat</name>
    <name type="synonym">Pteropus aegyptiacus</name>
    <dbReference type="NCBI Taxonomy" id="9407"/>
    <lineage>
        <taxon>Eukaryota</taxon>
        <taxon>Metazoa</taxon>
        <taxon>Chordata</taxon>
        <taxon>Craniata</taxon>
        <taxon>Vertebrata</taxon>
        <taxon>Euteleostomi</taxon>
        <taxon>Mammalia</taxon>
        <taxon>Eutheria</taxon>
        <taxon>Laurasiatheria</taxon>
        <taxon>Chiroptera</taxon>
        <taxon>Yinpterochiroptera</taxon>
        <taxon>Pteropodoidea</taxon>
        <taxon>Pteropodidae</taxon>
        <taxon>Rousettinae</taxon>
        <taxon>Rousettus</taxon>
    </lineage>
</organism>
<name>A0A7J8C2Q4_ROUAE</name>
<dbReference type="EMBL" id="JACASE010000015">
    <property type="protein sequence ID" value="KAF6405144.1"/>
    <property type="molecule type" value="Genomic_DNA"/>
</dbReference>
<proteinExistence type="predicted"/>
<keyword evidence="2" id="KW-1185">Reference proteome</keyword>
<dbReference type="AlphaFoldDB" id="A0A7J8C2Q4"/>
<gene>
    <name evidence="1" type="ORF">HJG63_009454</name>
</gene>
<evidence type="ECO:0000313" key="1">
    <source>
        <dbReference type="EMBL" id="KAF6405144.1"/>
    </source>
</evidence>
<accession>A0A7J8C2Q4</accession>
<comment type="caution">
    <text evidence="1">The sequence shown here is derived from an EMBL/GenBank/DDBJ whole genome shotgun (WGS) entry which is preliminary data.</text>
</comment>
<dbReference type="Proteomes" id="UP000593571">
    <property type="component" value="Unassembled WGS sequence"/>
</dbReference>
<protein>
    <submittedName>
        <fullName evidence="1">Uncharacterized protein</fullName>
    </submittedName>
</protein>